<feature type="domain" description="Trigger factor C-terminal" evidence="13">
    <location>
        <begin position="262"/>
        <end position="418"/>
    </location>
</feature>
<dbReference type="Pfam" id="PF05698">
    <property type="entry name" value="Trigger_C"/>
    <property type="match status" value="1"/>
</dbReference>
<dbReference type="InterPro" id="IPR036611">
    <property type="entry name" value="Trigger_fac_ribosome-bd_sf"/>
</dbReference>
<evidence type="ECO:0000313" key="15">
    <source>
        <dbReference type="Proteomes" id="UP000019140"/>
    </source>
</evidence>
<dbReference type="PANTHER" id="PTHR30560:SF3">
    <property type="entry name" value="TRIGGER FACTOR-LIKE PROTEIN TIG, CHLOROPLASTIC"/>
    <property type="match status" value="1"/>
</dbReference>
<comment type="subcellular location">
    <subcellularLocation>
        <location evidence="9">Cytoplasm</location>
    </subcellularLocation>
    <text evidence="9">About half TF is bound to the ribosome near the polypeptide exit tunnel while the other half is free in the cytoplasm.</text>
</comment>
<accession>W4LR20</accession>
<keyword evidence="10" id="KW-0175">Coiled coil</keyword>
<evidence type="ECO:0000256" key="10">
    <source>
        <dbReference type="SAM" id="Coils"/>
    </source>
</evidence>
<dbReference type="Pfam" id="PF00254">
    <property type="entry name" value="FKBP_C"/>
    <property type="match status" value="1"/>
</dbReference>
<feature type="domain" description="Trigger factor ribosome-binding bacterial" evidence="12">
    <location>
        <begin position="1"/>
        <end position="144"/>
    </location>
</feature>
<dbReference type="PATRIC" id="fig|1429439.4.peg.6629"/>
<evidence type="ECO:0000256" key="6">
    <source>
        <dbReference type="ARBA" id="ARBA00023186"/>
    </source>
</evidence>
<evidence type="ECO:0000256" key="1">
    <source>
        <dbReference type="ARBA" id="ARBA00000971"/>
    </source>
</evidence>
<keyword evidence="15" id="KW-1185">Reference proteome</keyword>
<dbReference type="NCBIfam" id="TIGR00115">
    <property type="entry name" value="tig"/>
    <property type="match status" value="1"/>
</dbReference>
<feature type="domain" description="PPIase FKBP-type" evidence="11">
    <location>
        <begin position="157"/>
        <end position="238"/>
    </location>
</feature>
<evidence type="ECO:0000256" key="4">
    <source>
        <dbReference type="ARBA" id="ARBA00016902"/>
    </source>
</evidence>
<gene>
    <name evidence="9" type="primary">tig</name>
    <name evidence="14" type="ORF">ETSY2_39330</name>
</gene>
<evidence type="ECO:0000259" key="12">
    <source>
        <dbReference type="Pfam" id="PF05697"/>
    </source>
</evidence>
<dbReference type="EC" id="5.2.1.8" evidence="3 9"/>
<keyword evidence="6 9" id="KW-0143">Chaperone</keyword>
<keyword evidence="7 9" id="KW-0413">Isomerase</keyword>
<keyword evidence="9" id="KW-0131">Cell cycle</keyword>
<comment type="similarity">
    <text evidence="2 9">Belongs to the FKBP-type PPIase family. Tig subfamily.</text>
</comment>
<evidence type="ECO:0000313" key="14">
    <source>
        <dbReference type="EMBL" id="ETX00305.1"/>
    </source>
</evidence>
<keyword evidence="5 9" id="KW-0697">Rotamase</keyword>
<dbReference type="HOGENOM" id="CLU_033058_2_0_7"/>
<dbReference type="Gene3D" id="1.10.3120.10">
    <property type="entry name" value="Trigger factor, C-terminal domain"/>
    <property type="match status" value="1"/>
</dbReference>
<dbReference type="GO" id="GO:0003755">
    <property type="term" value="F:peptidyl-prolyl cis-trans isomerase activity"/>
    <property type="evidence" value="ECO:0007669"/>
    <property type="project" value="UniProtKB-UniRule"/>
</dbReference>
<evidence type="ECO:0000259" key="11">
    <source>
        <dbReference type="Pfam" id="PF00254"/>
    </source>
</evidence>
<evidence type="ECO:0000256" key="5">
    <source>
        <dbReference type="ARBA" id="ARBA00023110"/>
    </source>
</evidence>
<dbReference type="GO" id="GO:0051083">
    <property type="term" value="P:'de novo' cotranslational protein folding"/>
    <property type="evidence" value="ECO:0007669"/>
    <property type="project" value="TreeGrafter"/>
</dbReference>
<dbReference type="InterPro" id="IPR046357">
    <property type="entry name" value="PPIase_dom_sf"/>
</dbReference>
<evidence type="ECO:0000256" key="9">
    <source>
        <dbReference type="HAMAP-Rule" id="MF_00303"/>
    </source>
</evidence>
<feature type="coiled-coil region" evidence="10">
    <location>
        <begin position="260"/>
        <end position="287"/>
    </location>
</feature>
<reference evidence="14 15" key="1">
    <citation type="journal article" date="2014" name="Nature">
        <title>An environmental bacterial taxon with a large and distinct metabolic repertoire.</title>
        <authorList>
            <person name="Wilson M.C."/>
            <person name="Mori T."/>
            <person name="Ruckert C."/>
            <person name="Uria A.R."/>
            <person name="Helf M.J."/>
            <person name="Takada K."/>
            <person name="Gernert C."/>
            <person name="Steffens U.A."/>
            <person name="Heycke N."/>
            <person name="Schmitt S."/>
            <person name="Rinke C."/>
            <person name="Helfrich E.J."/>
            <person name="Brachmann A.O."/>
            <person name="Gurgui C."/>
            <person name="Wakimoto T."/>
            <person name="Kracht M."/>
            <person name="Crusemann M."/>
            <person name="Hentschel U."/>
            <person name="Abe I."/>
            <person name="Matsunaga S."/>
            <person name="Kalinowski J."/>
            <person name="Takeyama H."/>
            <person name="Piel J."/>
        </authorList>
    </citation>
    <scope>NUCLEOTIDE SEQUENCE [LARGE SCALE GENOMIC DNA]</scope>
    <source>
        <strain evidence="15">TSY2</strain>
    </source>
</reference>
<dbReference type="HAMAP" id="MF_00303">
    <property type="entry name" value="Trigger_factor_Tig"/>
    <property type="match status" value="1"/>
</dbReference>
<dbReference type="GO" id="GO:0051301">
    <property type="term" value="P:cell division"/>
    <property type="evidence" value="ECO:0007669"/>
    <property type="project" value="UniProtKB-KW"/>
</dbReference>
<protein>
    <recommendedName>
        <fullName evidence="4 9">Trigger factor</fullName>
        <shortName evidence="9">TF</shortName>
        <ecNumber evidence="3 9">5.2.1.8</ecNumber>
    </recommendedName>
    <alternativeName>
        <fullName evidence="8 9">PPIase</fullName>
    </alternativeName>
</protein>
<evidence type="ECO:0000256" key="2">
    <source>
        <dbReference type="ARBA" id="ARBA00005464"/>
    </source>
</evidence>
<name>W4LR20_9BACT</name>
<comment type="domain">
    <text evidence="9">Consists of 3 domains; the N-terminus binds the ribosome, the middle domain has PPIase activity, while the C-terminus has intrinsic chaperone activity on its own.</text>
</comment>
<dbReference type="Pfam" id="PF05697">
    <property type="entry name" value="Trigger_N"/>
    <property type="match status" value="1"/>
</dbReference>
<dbReference type="InterPro" id="IPR001179">
    <property type="entry name" value="PPIase_FKBP_dom"/>
</dbReference>
<dbReference type="GO" id="GO:0043335">
    <property type="term" value="P:protein unfolding"/>
    <property type="evidence" value="ECO:0007669"/>
    <property type="project" value="TreeGrafter"/>
</dbReference>
<dbReference type="Gene3D" id="3.30.70.1050">
    <property type="entry name" value="Trigger factor ribosome-binding domain"/>
    <property type="match status" value="1"/>
</dbReference>
<evidence type="ECO:0000256" key="3">
    <source>
        <dbReference type="ARBA" id="ARBA00013194"/>
    </source>
</evidence>
<dbReference type="Proteomes" id="UP000019140">
    <property type="component" value="Unassembled WGS sequence"/>
</dbReference>
<organism evidence="14 15">
    <name type="scientific">Candidatus Entotheonella gemina</name>
    <dbReference type="NCBI Taxonomy" id="1429439"/>
    <lineage>
        <taxon>Bacteria</taxon>
        <taxon>Pseudomonadati</taxon>
        <taxon>Nitrospinota/Tectimicrobiota group</taxon>
        <taxon>Candidatus Tectimicrobiota</taxon>
        <taxon>Candidatus Entotheonellia</taxon>
        <taxon>Candidatus Entotheonellales</taxon>
        <taxon>Candidatus Entotheonellaceae</taxon>
        <taxon>Candidatus Entotheonella</taxon>
    </lineage>
</organism>
<dbReference type="Gene3D" id="3.10.50.40">
    <property type="match status" value="1"/>
</dbReference>
<evidence type="ECO:0000256" key="7">
    <source>
        <dbReference type="ARBA" id="ARBA00023235"/>
    </source>
</evidence>
<dbReference type="GO" id="GO:0043022">
    <property type="term" value="F:ribosome binding"/>
    <property type="evidence" value="ECO:0007669"/>
    <property type="project" value="TreeGrafter"/>
</dbReference>
<dbReference type="InterPro" id="IPR027304">
    <property type="entry name" value="Trigger_fact/SurA_dom_sf"/>
</dbReference>
<dbReference type="PIRSF" id="PIRSF003095">
    <property type="entry name" value="Trigger_factor"/>
    <property type="match status" value="1"/>
</dbReference>
<comment type="function">
    <text evidence="9">Involved in protein export. Acts as a chaperone by maintaining the newly synthesized protein in an open conformation. Functions as a peptidyl-prolyl cis-trans isomerase.</text>
</comment>
<keyword evidence="9" id="KW-0132">Cell division</keyword>
<dbReference type="PANTHER" id="PTHR30560">
    <property type="entry name" value="TRIGGER FACTOR CHAPERONE AND PEPTIDYL-PROLYL CIS/TRANS ISOMERASE"/>
    <property type="match status" value="1"/>
</dbReference>
<proteinExistence type="inferred from homology"/>
<dbReference type="SUPFAM" id="SSF102735">
    <property type="entry name" value="Trigger factor ribosome-binding domain"/>
    <property type="match status" value="1"/>
</dbReference>
<dbReference type="InterPro" id="IPR005215">
    <property type="entry name" value="Trig_fac"/>
</dbReference>
<evidence type="ECO:0000256" key="8">
    <source>
        <dbReference type="ARBA" id="ARBA00029986"/>
    </source>
</evidence>
<dbReference type="GO" id="GO:0044183">
    <property type="term" value="F:protein folding chaperone"/>
    <property type="evidence" value="ECO:0007669"/>
    <property type="project" value="TreeGrafter"/>
</dbReference>
<evidence type="ECO:0000259" key="13">
    <source>
        <dbReference type="Pfam" id="PF05698"/>
    </source>
</evidence>
<dbReference type="SUPFAM" id="SSF54534">
    <property type="entry name" value="FKBP-like"/>
    <property type="match status" value="1"/>
</dbReference>
<comment type="caution">
    <text evidence="14">The sequence shown here is derived from an EMBL/GenBank/DDBJ whole genome shotgun (WGS) entry which is preliminary data.</text>
</comment>
<dbReference type="InterPro" id="IPR008881">
    <property type="entry name" value="Trigger_fac_ribosome-bd_bac"/>
</dbReference>
<dbReference type="InterPro" id="IPR037041">
    <property type="entry name" value="Trigger_fac_C_sf"/>
</dbReference>
<keyword evidence="9" id="KW-0963">Cytoplasm</keyword>
<dbReference type="EMBL" id="AZHX01001743">
    <property type="protein sequence ID" value="ETX00305.1"/>
    <property type="molecule type" value="Genomic_DNA"/>
</dbReference>
<dbReference type="GO" id="GO:0015031">
    <property type="term" value="P:protein transport"/>
    <property type="evidence" value="ECO:0007669"/>
    <property type="project" value="UniProtKB-UniRule"/>
</dbReference>
<sequence length="444" mass="50133">MKVEVEQVESCVRRLTVEVPAERVGREFGARYRDLQRRVKVPGFRPGKVPRRILENHYRHTVEQEVLQNLLPDALAEAMTQEGISPIGQPQVDEVNIQQGEALRFVATAQVLPDFEVGDYRGWQFERRMMQIEPPHIDQHLERLRERHAELHTVSDRAIAEGDHAMINYQGMLDGLPIPDGNGTNVSLEVGAGRFLTEIEQGLVGLKQGDARSIPVTFTEDHREAALAGKTIDFQVNVVEIKEKILPELDDDFARSYEDVDTLEALRERAREELEEAAAQAADNTLRQELLAKLVTSNPIDVPDILIQEHLRQLYLYQLRMETGREPSHEDMHVDVEPLREHFGEQALETIRGQVILNRLEADLGVTVTPDEIDAEVASMAERTAQNPGALKQQLERNGGLETIRGRLQERQVFQALIDTMQITDKIVSEAELASEVSEAAAEP</sequence>
<dbReference type="InterPro" id="IPR008880">
    <property type="entry name" value="Trigger_fac_C"/>
</dbReference>
<dbReference type="AlphaFoldDB" id="W4LR20"/>
<dbReference type="GO" id="GO:0005737">
    <property type="term" value="C:cytoplasm"/>
    <property type="evidence" value="ECO:0007669"/>
    <property type="project" value="UniProtKB-SubCell"/>
</dbReference>
<comment type="catalytic activity">
    <reaction evidence="1 9">
        <text>[protein]-peptidylproline (omega=180) = [protein]-peptidylproline (omega=0)</text>
        <dbReference type="Rhea" id="RHEA:16237"/>
        <dbReference type="Rhea" id="RHEA-COMP:10747"/>
        <dbReference type="Rhea" id="RHEA-COMP:10748"/>
        <dbReference type="ChEBI" id="CHEBI:83833"/>
        <dbReference type="ChEBI" id="CHEBI:83834"/>
        <dbReference type="EC" id="5.2.1.8"/>
    </reaction>
</comment>
<dbReference type="SUPFAM" id="SSF109998">
    <property type="entry name" value="Triger factor/SurA peptide-binding domain-like"/>
    <property type="match status" value="1"/>
</dbReference>